<evidence type="ECO:0000256" key="1">
    <source>
        <dbReference type="SAM" id="Phobius"/>
    </source>
</evidence>
<dbReference type="AlphaFoldDB" id="A0A1E4THQ6"/>
<keyword evidence="1" id="KW-0812">Transmembrane</keyword>
<proteinExistence type="predicted"/>
<sequence length="400" mass="45574">MVSTVTITSQETDLQLIDGNGNPFEVPDYSFNDILKSIPRHCFQRSAAHSLLFVARDLLCIALTFYATLTLTAHIESQILRGVVYAVYGFIVGLFGTGIWVLAHECGHGSFSSSNTINDICGWIMHTSLFVPYFSWKYTHAQHHHYTGNLHKDTVFVPKSREKFLSVNNITELTEESPAASLFWLLTQQLFGWPYHLISNVTGQPHPDVPKIFVNHFWPWSPLFDSSKVFNIILSDVGIACAAYIAYLSINKFGLSNFLIYYFVPYLWVNHWLVCITYLQHTDPSLPHYTNEEWTFAKGAAATIDRDFGFIGDFCFHKIIETHVAHHYCSKIPFYHAEEATEAIKKVMGKHYRRDSTNLIKSLWTVNRRCQFVEGPKGVKMFRNANGFGAPPASNPTKED</sequence>
<dbReference type="Pfam" id="PF00487">
    <property type="entry name" value="FA_desaturase"/>
    <property type="match status" value="1"/>
</dbReference>
<feature type="transmembrane region" description="Helical" evidence="1">
    <location>
        <begin position="229"/>
        <end position="247"/>
    </location>
</feature>
<protein>
    <recommendedName>
        <fullName evidence="2">Fatty acid desaturase domain-containing protein</fullName>
    </recommendedName>
</protein>
<keyword evidence="1" id="KW-0472">Membrane</keyword>
<evidence type="ECO:0000259" key="2">
    <source>
        <dbReference type="Pfam" id="PF00487"/>
    </source>
</evidence>
<accession>A0A1E4THQ6</accession>
<dbReference type="PANTHER" id="PTHR32100">
    <property type="entry name" value="OMEGA-6 FATTY ACID DESATURASE, CHLOROPLASTIC"/>
    <property type="match status" value="1"/>
</dbReference>
<dbReference type="GO" id="GO:0016491">
    <property type="term" value="F:oxidoreductase activity"/>
    <property type="evidence" value="ECO:0007669"/>
    <property type="project" value="InterPro"/>
</dbReference>
<dbReference type="OrthoDB" id="1461976at2759"/>
<organism evidence="3 4">
    <name type="scientific">Tortispora caseinolytica NRRL Y-17796</name>
    <dbReference type="NCBI Taxonomy" id="767744"/>
    <lineage>
        <taxon>Eukaryota</taxon>
        <taxon>Fungi</taxon>
        <taxon>Dikarya</taxon>
        <taxon>Ascomycota</taxon>
        <taxon>Saccharomycotina</taxon>
        <taxon>Trigonopsidomycetes</taxon>
        <taxon>Trigonopsidales</taxon>
        <taxon>Trigonopsidaceae</taxon>
        <taxon>Tortispora</taxon>
    </lineage>
</organism>
<evidence type="ECO:0000313" key="4">
    <source>
        <dbReference type="Proteomes" id="UP000095023"/>
    </source>
</evidence>
<dbReference type="GO" id="GO:0006629">
    <property type="term" value="P:lipid metabolic process"/>
    <property type="evidence" value="ECO:0007669"/>
    <property type="project" value="InterPro"/>
</dbReference>
<reference evidence="4" key="1">
    <citation type="submission" date="2016-02" db="EMBL/GenBank/DDBJ databases">
        <title>Comparative genomics of biotechnologically important yeasts.</title>
        <authorList>
            <consortium name="DOE Joint Genome Institute"/>
            <person name="Riley R."/>
            <person name="Haridas S."/>
            <person name="Wolfe K.H."/>
            <person name="Lopes M.R."/>
            <person name="Hittinger C.T."/>
            <person name="Goker M."/>
            <person name="Salamov A."/>
            <person name="Wisecaver J."/>
            <person name="Long T.M."/>
            <person name="Aerts A.L."/>
            <person name="Barry K."/>
            <person name="Choi C."/>
            <person name="Clum A."/>
            <person name="Coughlan A.Y."/>
            <person name="Deshpande S."/>
            <person name="Douglass A.P."/>
            <person name="Hanson S.J."/>
            <person name="Klenk H.-P."/>
            <person name="Labutti K."/>
            <person name="Lapidus A."/>
            <person name="Lindquist E."/>
            <person name="Lipzen A."/>
            <person name="Meier-Kolthoff J.P."/>
            <person name="Ohm R.A."/>
            <person name="Otillar R.P."/>
            <person name="Pangilinan J."/>
            <person name="Peng Y."/>
            <person name="Rokas A."/>
            <person name="Rosa C.A."/>
            <person name="Scheuner C."/>
            <person name="Sibirny A.A."/>
            <person name="Slot J.C."/>
            <person name="Stielow J.B."/>
            <person name="Sun H."/>
            <person name="Kurtzman C.P."/>
            <person name="Blackwell M."/>
            <person name="Jeffries T.W."/>
            <person name="Grigoriev I.V."/>
        </authorList>
    </citation>
    <scope>NUCLEOTIDE SEQUENCE [LARGE SCALE GENOMIC DNA]</scope>
    <source>
        <strain evidence="4">NRRL Y-17796</strain>
    </source>
</reference>
<dbReference type="CDD" id="cd03507">
    <property type="entry name" value="Delta12-FADS-like"/>
    <property type="match status" value="1"/>
</dbReference>
<keyword evidence="4" id="KW-1185">Reference proteome</keyword>
<feature type="domain" description="Fatty acid desaturase" evidence="2">
    <location>
        <begin position="86"/>
        <end position="354"/>
    </location>
</feature>
<dbReference type="Proteomes" id="UP000095023">
    <property type="component" value="Unassembled WGS sequence"/>
</dbReference>
<keyword evidence="1" id="KW-1133">Transmembrane helix</keyword>
<evidence type="ECO:0000313" key="3">
    <source>
        <dbReference type="EMBL" id="ODV91269.1"/>
    </source>
</evidence>
<feature type="transmembrane region" description="Helical" evidence="1">
    <location>
        <begin position="259"/>
        <end position="279"/>
    </location>
</feature>
<dbReference type="EMBL" id="KV453842">
    <property type="protein sequence ID" value="ODV91269.1"/>
    <property type="molecule type" value="Genomic_DNA"/>
</dbReference>
<feature type="transmembrane region" description="Helical" evidence="1">
    <location>
        <begin position="53"/>
        <end position="71"/>
    </location>
</feature>
<feature type="transmembrane region" description="Helical" evidence="1">
    <location>
        <begin position="83"/>
        <end position="103"/>
    </location>
</feature>
<dbReference type="InterPro" id="IPR012171">
    <property type="entry name" value="Fatty_acid_desaturase"/>
</dbReference>
<gene>
    <name evidence="3" type="ORF">CANCADRAFT_31962</name>
</gene>
<dbReference type="InterPro" id="IPR005804">
    <property type="entry name" value="FA_desaturase_dom"/>
</dbReference>
<name>A0A1E4THQ6_9ASCO</name>